<dbReference type="EC" id="6.5.1.1" evidence="2"/>
<keyword evidence="4" id="KW-0808">Transferase</keyword>
<dbReference type="CDD" id="cd07971">
    <property type="entry name" value="OBF_DNA_ligase_LigD"/>
    <property type="match status" value="1"/>
</dbReference>
<dbReference type="PROSITE" id="PS00333">
    <property type="entry name" value="DNA_LIGASE_A2"/>
    <property type="match status" value="1"/>
</dbReference>
<dbReference type="Gene3D" id="3.30.1490.70">
    <property type="match status" value="1"/>
</dbReference>
<keyword evidence="7" id="KW-0479">Metal-binding</keyword>
<keyword evidence="3 26" id="KW-0436">Ligase</keyword>
<evidence type="ECO:0000256" key="18">
    <source>
        <dbReference type="ARBA" id="ARBA00023268"/>
    </source>
</evidence>
<evidence type="ECO:0000256" key="16">
    <source>
        <dbReference type="ARBA" id="ARBA00023204"/>
    </source>
</evidence>
<keyword evidence="8" id="KW-0547">Nucleotide-binding</keyword>
<keyword evidence="14" id="KW-0238">DNA-binding</keyword>
<dbReference type="Proteomes" id="UP000581087">
    <property type="component" value="Unassembled WGS sequence"/>
</dbReference>
<evidence type="ECO:0000313" key="28">
    <source>
        <dbReference type="Proteomes" id="UP000581087"/>
    </source>
</evidence>
<dbReference type="GO" id="GO:0003887">
    <property type="term" value="F:DNA-directed DNA polymerase activity"/>
    <property type="evidence" value="ECO:0007669"/>
    <property type="project" value="UniProtKB-KW"/>
</dbReference>
<evidence type="ECO:0000256" key="11">
    <source>
        <dbReference type="ARBA" id="ARBA00022839"/>
    </source>
</evidence>
<keyword evidence="12" id="KW-0067">ATP-binding</keyword>
<comment type="catalytic activity">
    <reaction evidence="20">
        <text>ATP + (deoxyribonucleotide)n-3'-hydroxyl + 5'-phospho-(deoxyribonucleotide)m = (deoxyribonucleotide)n+m + AMP + diphosphate.</text>
        <dbReference type="EC" id="6.5.1.1"/>
    </reaction>
</comment>
<dbReference type="SUPFAM" id="SSF50249">
    <property type="entry name" value="Nucleic acid-binding proteins"/>
    <property type="match status" value="1"/>
</dbReference>
<keyword evidence="9" id="KW-0227">DNA damage</keyword>
<dbReference type="GO" id="GO:0006281">
    <property type="term" value="P:DNA repair"/>
    <property type="evidence" value="ECO:0007669"/>
    <property type="project" value="UniProtKB-KW"/>
</dbReference>
<evidence type="ECO:0000256" key="15">
    <source>
        <dbReference type="ARBA" id="ARBA00023172"/>
    </source>
</evidence>
<evidence type="ECO:0000256" key="5">
    <source>
        <dbReference type="ARBA" id="ARBA00022695"/>
    </source>
</evidence>
<dbReference type="InterPro" id="IPR012309">
    <property type="entry name" value="DNA_ligase_ATP-dep_C"/>
</dbReference>
<dbReference type="PANTHER" id="PTHR42705:SF2">
    <property type="entry name" value="BIFUNCTIONAL NON-HOMOLOGOUS END JOINING PROTEIN LIGD"/>
    <property type="match status" value="1"/>
</dbReference>
<reference evidence="25 28" key="2">
    <citation type="submission" date="2020-07" db="EMBL/GenBank/DDBJ databases">
        <title>Sequencing the genomes of 1000 actinobacteria strains.</title>
        <authorList>
            <person name="Klenk H.-P."/>
        </authorList>
    </citation>
    <scope>NUCLEOTIDE SEQUENCE [LARGE SCALE GENOMIC DNA]</scope>
    <source>
        <strain evidence="25 28">DSM 23870</strain>
    </source>
</reference>
<evidence type="ECO:0000259" key="24">
    <source>
        <dbReference type="PROSITE" id="PS50160"/>
    </source>
</evidence>
<evidence type="ECO:0000256" key="23">
    <source>
        <dbReference type="SAM" id="MobiDB-lite"/>
    </source>
</evidence>
<evidence type="ECO:0000256" key="13">
    <source>
        <dbReference type="ARBA" id="ARBA00022932"/>
    </source>
</evidence>
<dbReference type="EMBL" id="SDPM01000012">
    <property type="protein sequence ID" value="RXZ85174.1"/>
    <property type="molecule type" value="Genomic_DNA"/>
</dbReference>
<feature type="region of interest" description="Disordered" evidence="23">
    <location>
        <begin position="467"/>
        <end position="491"/>
    </location>
</feature>
<dbReference type="NCBIfam" id="TIGR02779">
    <property type="entry name" value="NHEJ_ligase_lig"/>
    <property type="match status" value="1"/>
</dbReference>
<comment type="similarity">
    <text evidence="22">In the N-terminal section; belongs to the LigD polymerase family.</text>
</comment>
<dbReference type="GO" id="GO:0006310">
    <property type="term" value="P:DNA recombination"/>
    <property type="evidence" value="ECO:0007669"/>
    <property type="project" value="UniProtKB-KW"/>
</dbReference>
<evidence type="ECO:0000256" key="2">
    <source>
        <dbReference type="ARBA" id="ARBA00012727"/>
    </source>
</evidence>
<gene>
    <name evidence="25" type="ORF">BJ972_002949</name>
    <name evidence="26" type="ORF">ESP50_16740</name>
</gene>
<dbReference type="InterPro" id="IPR016059">
    <property type="entry name" value="DNA_ligase_ATP-dep_CS"/>
</dbReference>
<dbReference type="GO" id="GO:0004527">
    <property type="term" value="F:exonuclease activity"/>
    <property type="evidence" value="ECO:0007669"/>
    <property type="project" value="UniProtKB-KW"/>
</dbReference>
<dbReference type="Pfam" id="PF01068">
    <property type="entry name" value="DNA_ligase_A_M"/>
    <property type="match status" value="1"/>
</dbReference>
<evidence type="ECO:0000256" key="8">
    <source>
        <dbReference type="ARBA" id="ARBA00022741"/>
    </source>
</evidence>
<keyword evidence="11" id="KW-0269">Exonuclease</keyword>
<evidence type="ECO:0000256" key="14">
    <source>
        <dbReference type="ARBA" id="ARBA00023125"/>
    </source>
</evidence>
<evidence type="ECO:0000313" key="25">
    <source>
        <dbReference type="EMBL" id="NYD68430.1"/>
    </source>
</evidence>
<dbReference type="NCBIfam" id="TIGR02777">
    <property type="entry name" value="LigD_PE_dom"/>
    <property type="match status" value="1"/>
</dbReference>
<evidence type="ECO:0000256" key="9">
    <source>
        <dbReference type="ARBA" id="ARBA00022763"/>
    </source>
</evidence>
<accession>A0A4Q2M023</accession>
<evidence type="ECO:0000256" key="19">
    <source>
        <dbReference type="ARBA" id="ARBA00029943"/>
    </source>
</evidence>
<dbReference type="InterPro" id="IPR012340">
    <property type="entry name" value="NA-bd_OB-fold"/>
</dbReference>
<sequence>MAEQTVRVGGRRLRLSNLDKVMYPESGMTKGEVIDYYRRIAPVMIPHITGRPGTRKRWVHGVGTTDEPGAVFFAKDLGPGAPEWVHRATIAHADHDNVYPLIDDLATLVWIAQSAALEIHVPQWRFGAGDTHEPPDRLVLDLDPGEGTGLAECAEVARRARVILSGMGLDPVPVTSGSKGIHLYAPLDGSVDSEQASALAHELARSLEADDPDLVVSRMKRDLRGGKVFVDWSQNSASKTTVAPYSLRGRPLPAVAAPRTWEEIDDPDLRQLTPDEVVQRVEADGDPMARLGFHAGARADDGGGPLASYRAKRVAAKTPEPVPESSVPALAASADDPRFVVQEHHARALHFDFRLEHHGVFVSWAVPKGIPIESSENHLAVQTEDHPLEYGSFEGTIPAGEYGAGDVTIWDEGRYELEKWRADEIIVRLSGRPGGPIGRARYALIRTDGEGEKSSWLLHRMKEGRAPASRATRTATSRARPTAQAPMLASPATRAEIGDREVSVEMKWDGIRAICTIDDGTVRLTTRSRSDVSKRYPELLDLAGAVDAKHAVLDGEIVALDARGRPDFGLLQKRMNLSKEREITREAERTPVRLYLFDVLEIDDESLLEAPLTERRARLEALVTESTTVLVPPTFGDDIDAAVSASLAHGLEGVMVKDPASTYEPGVRSTSWQKLKNSRMQDVVIGGYRPGQGARRGRIGSLLLGIPDDEGLVYVGRVGTGFTDRELDRLGTRLRPLERKTSPFVAVPARESSDAVWVTPKLVGEIEFAEWTASGSVRQASWRGLRPETTAAEVRRES</sequence>
<dbReference type="Pfam" id="PF21686">
    <property type="entry name" value="LigD_Prim-Pol"/>
    <property type="match status" value="1"/>
</dbReference>
<dbReference type="Gene3D" id="3.30.470.30">
    <property type="entry name" value="DNA ligase/mRNA capping enzyme"/>
    <property type="match status" value="1"/>
</dbReference>
<evidence type="ECO:0000256" key="17">
    <source>
        <dbReference type="ARBA" id="ARBA00023211"/>
    </source>
</evidence>
<dbReference type="InterPro" id="IPR014146">
    <property type="entry name" value="LigD_ligase_dom"/>
</dbReference>
<keyword evidence="5" id="KW-0548">Nucleotidyltransferase</keyword>
<protein>
    <recommendedName>
        <fullName evidence="2">DNA ligase (ATP)</fullName>
        <ecNumber evidence="2">6.5.1.1</ecNumber>
    </recommendedName>
    <alternativeName>
        <fullName evidence="19">NHEJ DNA polymerase</fullName>
    </alternativeName>
</protein>
<evidence type="ECO:0000256" key="21">
    <source>
        <dbReference type="ARBA" id="ARBA00049981"/>
    </source>
</evidence>
<dbReference type="RefSeq" id="WP_129177081.1">
    <property type="nucleotide sequence ID" value="NZ_JACCBI010000001.1"/>
</dbReference>
<dbReference type="Pfam" id="PF04679">
    <property type="entry name" value="DNA_ligase_A_C"/>
    <property type="match status" value="1"/>
</dbReference>
<dbReference type="CDD" id="cd04863">
    <property type="entry name" value="MtLigD_Pol_like"/>
    <property type="match status" value="1"/>
</dbReference>
<dbReference type="EMBL" id="JACCBI010000001">
    <property type="protein sequence ID" value="NYD68430.1"/>
    <property type="molecule type" value="Genomic_DNA"/>
</dbReference>
<keyword evidence="15" id="KW-0233">DNA recombination</keyword>
<comment type="cofactor">
    <cofactor evidence="1">
        <name>Mn(2+)</name>
        <dbReference type="ChEBI" id="CHEBI:29035"/>
    </cofactor>
</comment>
<dbReference type="InterPro" id="IPR012310">
    <property type="entry name" value="DNA_ligase_ATP-dep_cent"/>
</dbReference>
<dbReference type="NCBIfam" id="NF007210">
    <property type="entry name" value="PRK09632.1"/>
    <property type="match status" value="1"/>
</dbReference>
<organism evidence="26 27">
    <name type="scientific">Agromyces atrinae</name>
    <dbReference type="NCBI Taxonomy" id="592376"/>
    <lineage>
        <taxon>Bacteria</taxon>
        <taxon>Bacillati</taxon>
        <taxon>Actinomycetota</taxon>
        <taxon>Actinomycetes</taxon>
        <taxon>Micrococcales</taxon>
        <taxon>Microbacteriaceae</taxon>
        <taxon>Agromyces</taxon>
    </lineage>
</organism>
<evidence type="ECO:0000313" key="26">
    <source>
        <dbReference type="EMBL" id="RXZ85174.1"/>
    </source>
</evidence>
<evidence type="ECO:0000256" key="4">
    <source>
        <dbReference type="ARBA" id="ARBA00022679"/>
    </source>
</evidence>
<dbReference type="AlphaFoldDB" id="A0A4Q2M023"/>
<dbReference type="GO" id="GO:0005524">
    <property type="term" value="F:ATP binding"/>
    <property type="evidence" value="ECO:0007669"/>
    <property type="project" value="UniProtKB-KW"/>
</dbReference>
<dbReference type="GO" id="GO:0003910">
    <property type="term" value="F:DNA ligase (ATP) activity"/>
    <property type="evidence" value="ECO:0007669"/>
    <property type="project" value="UniProtKB-EC"/>
</dbReference>
<dbReference type="PROSITE" id="PS50160">
    <property type="entry name" value="DNA_LIGASE_A3"/>
    <property type="match status" value="1"/>
</dbReference>
<keyword evidence="10" id="KW-0378">Hydrolase</keyword>
<evidence type="ECO:0000313" key="27">
    <source>
        <dbReference type="Proteomes" id="UP000292686"/>
    </source>
</evidence>
<dbReference type="Pfam" id="PF13298">
    <property type="entry name" value="LigD_N"/>
    <property type="match status" value="1"/>
</dbReference>
<dbReference type="CDD" id="cd07906">
    <property type="entry name" value="Adenylation_DNA_ligase_LigD_LigC"/>
    <property type="match status" value="1"/>
</dbReference>
<dbReference type="Gene3D" id="2.40.50.140">
    <property type="entry name" value="Nucleic acid-binding proteins"/>
    <property type="match status" value="1"/>
</dbReference>
<dbReference type="SUPFAM" id="SSF56091">
    <property type="entry name" value="DNA ligase/mRNA capping enzyme, catalytic domain"/>
    <property type="match status" value="1"/>
</dbReference>
<evidence type="ECO:0000256" key="7">
    <source>
        <dbReference type="ARBA" id="ARBA00022723"/>
    </source>
</evidence>
<evidence type="ECO:0000256" key="6">
    <source>
        <dbReference type="ARBA" id="ARBA00022722"/>
    </source>
</evidence>
<comment type="caution">
    <text evidence="26">The sequence shown here is derived from an EMBL/GenBank/DDBJ whole genome shotgun (WGS) entry which is preliminary data.</text>
</comment>
<feature type="compositionally biased region" description="Low complexity" evidence="23">
    <location>
        <begin position="467"/>
        <end position="483"/>
    </location>
</feature>
<keyword evidence="27" id="KW-1185">Reference proteome</keyword>
<dbReference type="GO" id="GO:0046872">
    <property type="term" value="F:metal ion binding"/>
    <property type="evidence" value="ECO:0007669"/>
    <property type="project" value="UniProtKB-KW"/>
</dbReference>
<dbReference type="InterPro" id="IPR033649">
    <property type="entry name" value="MtLigD_Pol-like"/>
</dbReference>
<dbReference type="Proteomes" id="UP000292686">
    <property type="component" value="Unassembled WGS sequence"/>
</dbReference>
<dbReference type="GO" id="GO:0003677">
    <property type="term" value="F:DNA binding"/>
    <property type="evidence" value="ECO:0007669"/>
    <property type="project" value="UniProtKB-KW"/>
</dbReference>
<keyword evidence="17" id="KW-0464">Manganese</keyword>
<dbReference type="PANTHER" id="PTHR42705">
    <property type="entry name" value="BIFUNCTIONAL NON-HOMOLOGOUS END JOINING PROTEIN LIGD"/>
    <property type="match status" value="1"/>
</dbReference>
<feature type="domain" description="ATP-dependent DNA ligase family profile" evidence="24">
    <location>
        <begin position="585"/>
        <end position="708"/>
    </location>
</feature>
<dbReference type="InterPro" id="IPR014145">
    <property type="entry name" value="LigD_pol_dom"/>
</dbReference>
<proteinExistence type="inferred from homology"/>
<evidence type="ECO:0000256" key="12">
    <source>
        <dbReference type="ARBA" id="ARBA00022840"/>
    </source>
</evidence>
<reference evidence="26 27" key="1">
    <citation type="submission" date="2019-01" db="EMBL/GenBank/DDBJ databases">
        <title>Agromyces.</title>
        <authorList>
            <person name="Li J."/>
        </authorList>
    </citation>
    <scope>NUCLEOTIDE SEQUENCE [LARGE SCALE GENOMIC DNA]</scope>
    <source>
        <strain evidence="26 27">DSM 23870</strain>
    </source>
</reference>
<dbReference type="OrthoDB" id="9802472at2"/>
<keyword evidence="6" id="KW-0540">Nuclease</keyword>
<evidence type="ECO:0000256" key="10">
    <source>
        <dbReference type="ARBA" id="ARBA00022801"/>
    </source>
</evidence>
<dbReference type="InterPro" id="IPR052171">
    <property type="entry name" value="NHEJ_LigD"/>
</dbReference>
<keyword evidence="18" id="KW-0511">Multifunctional enzyme</keyword>
<dbReference type="InterPro" id="IPR014144">
    <property type="entry name" value="LigD_PE_domain"/>
</dbReference>
<comment type="similarity">
    <text evidence="21">In the C-terminal section; belongs to the ATP-dependent DNA ligase family.</text>
</comment>
<evidence type="ECO:0000256" key="3">
    <source>
        <dbReference type="ARBA" id="ARBA00022598"/>
    </source>
</evidence>
<evidence type="ECO:0000256" key="1">
    <source>
        <dbReference type="ARBA" id="ARBA00001936"/>
    </source>
</evidence>
<evidence type="ECO:0000256" key="20">
    <source>
        <dbReference type="ARBA" id="ARBA00034003"/>
    </source>
</evidence>
<evidence type="ECO:0000256" key="22">
    <source>
        <dbReference type="ARBA" id="ARBA00049990"/>
    </source>
</evidence>
<keyword evidence="13" id="KW-0239">DNA-directed DNA polymerase</keyword>
<dbReference type="NCBIfam" id="TIGR02778">
    <property type="entry name" value="ligD_pol"/>
    <property type="match status" value="1"/>
</dbReference>
<name>A0A4Q2M023_9MICO</name>
<dbReference type="Gene3D" id="3.90.920.10">
    <property type="entry name" value="DNA primase, PRIM domain"/>
    <property type="match status" value="1"/>
</dbReference>
<keyword evidence="16" id="KW-0234">DNA repair</keyword>